<name>A0A927WLX8_SELRU</name>
<gene>
    <name evidence="1" type="ORF">E7201_01965</name>
</gene>
<proteinExistence type="predicted"/>
<protein>
    <submittedName>
        <fullName evidence="1">Uncharacterized protein</fullName>
    </submittedName>
</protein>
<dbReference type="Proteomes" id="UP000761380">
    <property type="component" value="Unassembled WGS sequence"/>
</dbReference>
<organism evidence="1 2">
    <name type="scientific">Selenomonas ruminantium</name>
    <dbReference type="NCBI Taxonomy" id="971"/>
    <lineage>
        <taxon>Bacteria</taxon>
        <taxon>Bacillati</taxon>
        <taxon>Bacillota</taxon>
        <taxon>Negativicutes</taxon>
        <taxon>Selenomonadales</taxon>
        <taxon>Selenomonadaceae</taxon>
        <taxon>Selenomonas</taxon>
    </lineage>
</organism>
<sequence>MNRQEKELIRKKEKLQHFVKWIDSRTESELEEGVQFNKSELKFIADRLREYFRLLDYRDKMKRLDGVWHQQQKERIRQQVKKDTIRAFFL</sequence>
<accession>A0A927WLX8</accession>
<reference evidence="1" key="1">
    <citation type="submission" date="2019-04" db="EMBL/GenBank/DDBJ databases">
        <title>Evolution of Biomass-Degrading Anaerobic Consortia Revealed by Metagenomics.</title>
        <authorList>
            <person name="Peng X."/>
        </authorList>
    </citation>
    <scope>NUCLEOTIDE SEQUENCE</scope>
    <source>
        <strain evidence="1">SIG240</strain>
    </source>
</reference>
<comment type="caution">
    <text evidence="1">The sequence shown here is derived from an EMBL/GenBank/DDBJ whole genome shotgun (WGS) entry which is preliminary data.</text>
</comment>
<evidence type="ECO:0000313" key="2">
    <source>
        <dbReference type="Proteomes" id="UP000761380"/>
    </source>
</evidence>
<evidence type="ECO:0000313" key="1">
    <source>
        <dbReference type="EMBL" id="MBE6091934.1"/>
    </source>
</evidence>
<dbReference type="AlphaFoldDB" id="A0A927WLX8"/>
<dbReference type="EMBL" id="SVBY01000008">
    <property type="protein sequence ID" value="MBE6091934.1"/>
    <property type="molecule type" value="Genomic_DNA"/>
</dbReference>